<dbReference type="SMART" id="SM00724">
    <property type="entry name" value="TLC"/>
    <property type="match status" value="1"/>
</dbReference>
<evidence type="ECO:0000313" key="10">
    <source>
        <dbReference type="Proteomes" id="UP000250572"/>
    </source>
</evidence>
<feature type="region of interest" description="Disordered" evidence="6">
    <location>
        <begin position="1"/>
        <end position="26"/>
    </location>
</feature>
<evidence type="ECO:0000256" key="2">
    <source>
        <dbReference type="ARBA" id="ARBA00022692"/>
    </source>
</evidence>
<dbReference type="PANTHER" id="PTHR31898">
    <property type="entry name" value="TRANSMEMBRANE PROTEIN 136"/>
    <property type="match status" value="1"/>
</dbReference>
<dbReference type="GO" id="GO:0016020">
    <property type="term" value="C:membrane"/>
    <property type="evidence" value="ECO:0007669"/>
    <property type="project" value="UniProtKB-SubCell"/>
</dbReference>
<dbReference type="Proteomes" id="UP000250572">
    <property type="component" value="Unassembled WGS sequence"/>
</dbReference>
<evidence type="ECO:0000256" key="6">
    <source>
        <dbReference type="SAM" id="MobiDB-lite"/>
    </source>
</evidence>
<sequence>MAEATPDLDDGHRGVELGASKQSGRNPLRVRRLGEIRTFSQNTIAPNKHLSFFWKNSETSGYEGFRYLNESVYVSVFLPGFSSRKRVSPAKQLTVPGNGQAAVSVCADLLHVHAGELASHFHRGGADTTDLDHPAAEAFDPVNDVAATDETQGETAPSGGFVVVLTSLLVGEDQGVGAAAGHLDHSGLLRLGERQRHRRRLQNAVRSVLISARIFPATVRHHEAGDPQCPGEAEAPNKHFVGRPPVLADVLENRLAALLLRSGRPAECRVATHTQGQPHDSRSGESLTLTSRVIGTASTAAERAPSLTSIKTAMPTLEVICSLIGWLCLYLLFCSTFSHRGPEWNCRLVTLTHGVIIVLLTAYVVFVDGPWPFTHAGTENTDLQISALAVCLGYFFFDLGWCVCYRSEGPIMLAHHAASIVGILLALLMGVSGCETCGVIFGSEITNPLLQSRWFLRQLGLYDSLLGDAVDLLFILLFATVRVGVGTVMFYCELTSPRTLLIMKLGGVVMYLLAWVFMVDIARFGYKKTRAKYRKWMVNRELKDTSEEKPVGHKELQKIKGTKRYCRSACKRRRWVINCLLRSGPSPPACEEEDSSFLMSIATSSSVLLSPEPASKSRPAKPPG</sequence>
<dbReference type="AlphaFoldDB" id="A0A315VPS4"/>
<proteinExistence type="predicted"/>
<evidence type="ECO:0000256" key="7">
    <source>
        <dbReference type="SAM" id="Phobius"/>
    </source>
</evidence>
<dbReference type="InterPro" id="IPR042512">
    <property type="entry name" value="TLCD5"/>
</dbReference>
<reference evidence="9 10" key="1">
    <citation type="journal article" date="2018" name="G3 (Bethesda)">
        <title>A High-Quality Reference Genome for the Invasive Mosquitofish Gambusia affinis Using a Chicago Library.</title>
        <authorList>
            <person name="Hoffberg S.L."/>
            <person name="Troendle N.J."/>
            <person name="Glenn T.C."/>
            <person name="Mahmud O."/>
            <person name="Louha S."/>
            <person name="Chalopin D."/>
            <person name="Bennetzen J.L."/>
            <person name="Mauricio R."/>
        </authorList>
    </citation>
    <scope>NUCLEOTIDE SEQUENCE [LARGE SCALE GENOMIC DNA]</scope>
    <source>
        <strain evidence="9">NE01/NJP1002.9</strain>
        <tissue evidence="9">Muscle</tissue>
    </source>
</reference>
<comment type="subcellular location">
    <subcellularLocation>
        <location evidence="1">Membrane</location>
        <topology evidence="1">Multi-pass membrane protein</topology>
    </subcellularLocation>
</comment>
<feature type="transmembrane region" description="Helical" evidence="7">
    <location>
        <begin position="313"/>
        <end position="333"/>
    </location>
</feature>
<dbReference type="PANTHER" id="PTHR31898:SF7">
    <property type="entry name" value="TLC DOMAIN-CONTAINING PROTEIN 5"/>
    <property type="match status" value="1"/>
</dbReference>
<dbReference type="InterPro" id="IPR006634">
    <property type="entry name" value="TLC-dom"/>
</dbReference>
<organism evidence="9 10">
    <name type="scientific">Gambusia affinis</name>
    <name type="common">Western mosquitofish</name>
    <name type="synonym">Heterandria affinis</name>
    <dbReference type="NCBI Taxonomy" id="33528"/>
    <lineage>
        <taxon>Eukaryota</taxon>
        <taxon>Metazoa</taxon>
        <taxon>Chordata</taxon>
        <taxon>Craniata</taxon>
        <taxon>Vertebrata</taxon>
        <taxon>Euteleostomi</taxon>
        <taxon>Actinopterygii</taxon>
        <taxon>Neopterygii</taxon>
        <taxon>Teleostei</taxon>
        <taxon>Neoteleostei</taxon>
        <taxon>Acanthomorphata</taxon>
        <taxon>Ovalentaria</taxon>
        <taxon>Atherinomorphae</taxon>
        <taxon>Cyprinodontiformes</taxon>
        <taxon>Poeciliidae</taxon>
        <taxon>Poeciliinae</taxon>
        <taxon>Gambusia</taxon>
    </lineage>
</organism>
<feature type="transmembrane region" description="Helical" evidence="7">
    <location>
        <begin position="499"/>
        <end position="518"/>
    </location>
</feature>
<dbReference type="EMBL" id="NHOQ01001433">
    <property type="protein sequence ID" value="PWA24355.1"/>
    <property type="molecule type" value="Genomic_DNA"/>
</dbReference>
<keyword evidence="10" id="KW-1185">Reference proteome</keyword>
<name>A0A315VPS4_GAMAF</name>
<feature type="transmembrane region" description="Helical" evidence="7">
    <location>
        <begin position="345"/>
        <end position="365"/>
    </location>
</feature>
<evidence type="ECO:0000259" key="8">
    <source>
        <dbReference type="PROSITE" id="PS50922"/>
    </source>
</evidence>
<feature type="transmembrane region" description="Helical" evidence="7">
    <location>
        <begin position="417"/>
        <end position="441"/>
    </location>
</feature>
<feature type="transmembrane region" description="Helical" evidence="7">
    <location>
        <begin position="472"/>
        <end position="492"/>
    </location>
</feature>
<evidence type="ECO:0000256" key="5">
    <source>
        <dbReference type="PROSITE-ProRule" id="PRU00205"/>
    </source>
</evidence>
<keyword evidence="2 5" id="KW-0812">Transmembrane</keyword>
<evidence type="ECO:0000256" key="1">
    <source>
        <dbReference type="ARBA" id="ARBA00004141"/>
    </source>
</evidence>
<keyword evidence="4 5" id="KW-0472">Membrane</keyword>
<protein>
    <recommendedName>
        <fullName evidence="8">TLC domain-containing protein</fullName>
    </recommendedName>
</protein>
<dbReference type="PROSITE" id="PS50922">
    <property type="entry name" value="TLC"/>
    <property type="match status" value="1"/>
</dbReference>
<feature type="domain" description="TLC" evidence="8">
    <location>
        <begin position="339"/>
        <end position="527"/>
    </location>
</feature>
<evidence type="ECO:0000256" key="3">
    <source>
        <dbReference type="ARBA" id="ARBA00022989"/>
    </source>
</evidence>
<evidence type="ECO:0000256" key="4">
    <source>
        <dbReference type="ARBA" id="ARBA00023136"/>
    </source>
</evidence>
<gene>
    <name evidence="9" type="ORF">CCH79_00011928</name>
</gene>
<evidence type="ECO:0000313" key="9">
    <source>
        <dbReference type="EMBL" id="PWA24355.1"/>
    </source>
</evidence>
<accession>A0A315VPS4</accession>
<feature type="transmembrane region" description="Helical" evidence="7">
    <location>
        <begin position="385"/>
        <end position="405"/>
    </location>
</feature>
<dbReference type="Pfam" id="PF03798">
    <property type="entry name" value="TRAM_LAG1_CLN8"/>
    <property type="match status" value="1"/>
</dbReference>
<comment type="caution">
    <text evidence="9">The sequence shown here is derived from an EMBL/GenBank/DDBJ whole genome shotgun (WGS) entry which is preliminary data.</text>
</comment>
<keyword evidence="3 7" id="KW-1133">Transmembrane helix</keyword>